<protein>
    <submittedName>
        <fullName evidence="1">Uncharacterized protein</fullName>
    </submittedName>
</protein>
<sequence>MTGAVSTRLRKPYVTPYEEENLDLPLAFEWADGVPRLTYRDALPQEWMFGALWARCGTAREGKVQWHLVHTLRQRRCMLKGLCRVCGSPATDPNTGRISWILPSALAGDFRSPWPTAHPPTCKAHVAEALTTCPYLRREAPVVCTVGDYSPVGVLANLYGADDGGRVVETRHQVPVGLDEPHLLNRALATQLIVQITDLQPAVQD</sequence>
<comment type="caution">
    <text evidence="1">The sequence shown here is derived from an EMBL/GenBank/DDBJ whole genome shotgun (WGS) entry which is preliminary data.</text>
</comment>
<evidence type="ECO:0000313" key="2">
    <source>
        <dbReference type="Proteomes" id="UP001501251"/>
    </source>
</evidence>
<dbReference type="Proteomes" id="UP001501251">
    <property type="component" value="Unassembled WGS sequence"/>
</dbReference>
<dbReference type="EMBL" id="BAABAQ010000003">
    <property type="protein sequence ID" value="GAA4188329.1"/>
    <property type="molecule type" value="Genomic_DNA"/>
</dbReference>
<evidence type="ECO:0000313" key="1">
    <source>
        <dbReference type="EMBL" id="GAA4188329.1"/>
    </source>
</evidence>
<name>A0ABP8AQU7_9ACTN</name>
<accession>A0ABP8AQU7</accession>
<organism evidence="1 2">
    <name type="scientific">Streptosporangium oxazolinicum</name>
    <dbReference type="NCBI Taxonomy" id="909287"/>
    <lineage>
        <taxon>Bacteria</taxon>
        <taxon>Bacillati</taxon>
        <taxon>Actinomycetota</taxon>
        <taxon>Actinomycetes</taxon>
        <taxon>Streptosporangiales</taxon>
        <taxon>Streptosporangiaceae</taxon>
        <taxon>Streptosporangium</taxon>
    </lineage>
</organism>
<reference evidence="2" key="1">
    <citation type="journal article" date="2019" name="Int. J. Syst. Evol. Microbiol.">
        <title>The Global Catalogue of Microorganisms (GCM) 10K type strain sequencing project: providing services to taxonomists for standard genome sequencing and annotation.</title>
        <authorList>
            <consortium name="The Broad Institute Genomics Platform"/>
            <consortium name="The Broad Institute Genome Sequencing Center for Infectious Disease"/>
            <person name="Wu L."/>
            <person name="Ma J."/>
        </authorList>
    </citation>
    <scope>NUCLEOTIDE SEQUENCE [LARGE SCALE GENOMIC DNA]</scope>
    <source>
        <strain evidence="2">JCM 17388</strain>
    </source>
</reference>
<keyword evidence="2" id="KW-1185">Reference proteome</keyword>
<dbReference type="RefSeq" id="WP_344917804.1">
    <property type="nucleotide sequence ID" value="NZ_BAABAQ010000003.1"/>
</dbReference>
<gene>
    <name evidence="1" type="ORF">GCM10022252_23410</name>
</gene>
<proteinExistence type="predicted"/>